<feature type="compositionally biased region" description="Basic residues" evidence="1">
    <location>
        <begin position="41"/>
        <end position="60"/>
    </location>
</feature>
<reference evidence="3" key="1">
    <citation type="submission" date="2023-10" db="EMBL/GenBank/DDBJ databases">
        <title>Genome assembly of Pristionchus species.</title>
        <authorList>
            <person name="Yoshida K."/>
            <person name="Sommer R.J."/>
        </authorList>
    </citation>
    <scope>NUCLEOTIDE SEQUENCE</scope>
    <source>
        <strain evidence="3">RS5133</strain>
    </source>
</reference>
<feature type="compositionally biased region" description="Basic and acidic residues" evidence="1">
    <location>
        <begin position="66"/>
        <end position="80"/>
    </location>
</feature>
<feature type="compositionally biased region" description="Basic and acidic residues" evidence="1">
    <location>
        <begin position="1"/>
        <end position="12"/>
    </location>
</feature>
<gene>
    <name evidence="2" type="ORF">PFISCL1PPCAC_23127</name>
    <name evidence="3" type="ORF">PFISCL1PPCAC_28952</name>
</gene>
<evidence type="ECO:0000313" key="3">
    <source>
        <dbReference type="EMBL" id="GMT37655.1"/>
    </source>
</evidence>
<dbReference type="AlphaFoldDB" id="A0AAV5X1K4"/>
<dbReference type="EMBL" id="BTSY01000006">
    <property type="protein sequence ID" value="GMT31830.1"/>
    <property type="molecule type" value="Genomic_DNA"/>
</dbReference>
<feature type="region of interest" description="Disordered" evidence="1">
    <location>
        <begin position="1"/>
        <end position="80"/>
    </location>
</feature>
<feature type="non-terminal residue" evidence="3">
    <location>
        <position position="80"/>
    </location>
</feature>
<proteinExistence type="predicted"/>
<organism evidence="3 4">
    <name type="scientific">Pristionchus fissidentatus</name>
    <dbReference type="NCBI Taxonomy" id="1538716"/>
    <lineage>
        <taxon>Eukaryota</taxon>
        <taxon>Metazoa</taxon>
        <taxon>Ecdysozoa</taxon>
        <taxon>Nematoda</taxon>
        <taxon>Chromadorea</taxon>
        <taxon>Rhabditida</taxon>
        <taxon>Rhabditina</taxon>
        <taxon>Diplogasteromorpha</taxon>
        <taxon>Diplogasteroidea</taxon>
        <taxon>Neodiplogasteridae</taxon>
        <taxon>Pristionchus</taxon>
    </lineage>
</organism>
<dbReference type="Proteomes" id="UP001432322">
    <property type="component" value="Unassembled WGS sequence"/>
</dbReference>
<evidence type="ECO:0000256" key="1">
    <source>
        <dbReference type="SAM" id="MobiDB-lite"/>
    </source>
</evidence>
<protein>
    <submittedName>
        <fullName evidence="3">Uncharacterized protein</fullName>
    </submittedName>
</protein>
<dbReference type="EMBL" id="BTSY01000218">
    <property type="protein sequence ID" value="GMT37655.1"/>
    <property type="molecule type" value="Genomic_DNA"/>
</dbReference>
<feature type="compositionally biased region" description="Low complexity" evidence="1">
    <location>
        <begin position="21"/>
        <end position="33"/>
    </location>
</feature>
<evidence type="ECO:0000313" key="4">
    <source>
        <dbReference type="Proteomes" id="UP001432322"/>
    </source>
</evidence>
<feature type="non-terminal residue" evidence="3">
    <location>
        <position position="1"/>
    </location>
</feature>
<name>A0AAV5X1K4_9BILA</name>
<sequence length="80" mass="8729">QGCARGTRERDATGAQLRVGRLPAARPALPPAAQHTVLPQRAHRPSAHQAARARRARPAHRQSIPEQHEGDGRPRRDGDP</sequence>
<accession>A0AAV5X1K4</accession>
<comment type="caution">
    <text evidence="3">The sequence shown here is derived from an EMBL/GenBank/DDBJ whole genome shotgun (WGS) entry which is preliminary data.</text>
</comment>
<evidence type="ECO:0000313" key="2">
    <source>
        <dbReference type="EMBL" id="GMT31830.1"/>
    </source>
</evidence>
<keyword evidence="4" id="KW-1185">Reference proteome</keyword>